<dbReference type="Proteomes" id="UP000249757">
    <property type="component" value="Unassembled WGS sequence"/>
</dbReference>
<feature type="domain" description="AAA+ ATPase" evidence="7">
    <location>
        <begin position="1322"/>
        <end position="1458"/>
    </location>
</feature>
<dbReference type="InterPro" id="IPR041627">
    <property type="entry name" value="AAA_lid_6"/>
</dbReference>
<dbReference type="FunFam" id="3.40.50.300:FF:000216">
    <property type="entry name" value="Type VII secretion ATPase EccA"/>
    <property type="match status" value="3"/>
</dbReference>
<sequence>MDPEAAKRAAGLTKLFNAIIYGHRELKSAADGNRFLEALCSQEDASKCVESLIASPAGLSAVAKAFRSSRDSAFLNGSASSVLLYLSQPSIKQLYGGEFLHRVLEQIVQPPSFWNILVEAHSARTLSSDGTRAFAWLLLEVLYSRSEDVPDVRDVAERVTNDESLINADLLDVRNLGQKIKHVLESTINDSADGPGGRHDNDHVEIHKIKLLPTPDEFASVEEPFYRRANDIVSINPGTRGMMHVGNQFRLLREDMLGELRSDYQIATGQKKGRRKIVLKHLKFHGIDCGPEAKRKPCSLKLLCQDDIPQVSHIKGFDARKKYLIANKNVLKYQSLGCLINDGNIVAFATVDRDEDALAESPPVIMLRVADADSFGKVLLACKMGLDLCFVQVDTAVFAYEPVLKCLQSLTEMPLEEQLLNLTPHSSEALSGIQPTKAIEAIEDGWEDDLKDVIGGTKPINLDKAQADSLLTGLMKRVSLIQGPPGTGKSFIGALIAKIMHDHSNEKILVLTYTNHALDQFLEDMLEAGIPAESMVRLGSKSTNKTQTLGLREQPNNYKRSAQTWSMIDAQKREAESYHDSLVNKMARFNSVMLNERELLDYLEFSDDSEYFDAFVVPTNDYGSIVAGKKNKQVNEYYLIKRWIEGKDAGVFAKDATQNYPHIWTTAKQNRHVLWDKWRKTILVEQISEISTLANKYNACRTQIERLYREKDFHILGQKRIIGCTTTAAAMYTDEIRKASPAIVLVEEAGEILESHILTALTPSSKQLILIGDHKQLRPKVNNYSLTVEKGDGYNLNVSLFERLVLSGVPHAILTKQHRMRPEISSLVRSLTYPELEDADKTKGRPALRGFQDNVIFVSHSHPELNAVKIADRGDGDAKSSKENLYEAEMVLKCVRYLGQQGYGTDDIVILTPYLGQLYLLLNTLSKDNDPILNDLDSFALIQAGLLTPAGANISKRRLRISTIDNYQGEESNIVITCLTRSNDAGDIGFMSSPQRVNVLLSRARDALILIGNADTFMKCRKGEEVWVPLMDQLKQNGHVYDGFPVKCEQHPEKTALLTEKEQFDSVCPDGGCSEPCGKMLSCDIHSCTSQCHQLQDHSKMKCKAIVSFTCANKHTTTRRCHDKAATHCPKCEAEVRAREKKRQRDHELDQQRQAKQRAYAARLLEIEEEIEHQKRVLKDQAEDRDRQAALEQKKQDLRNLRAKAKQPAQAPPSQDPGNKAPNSPSMPSGGPTTPSTTTAGPSGTTADSGPSTPDQDESQPDWDKSEARDDWEWQKNYEGAENEALDSLVSMIGLEAVKQQFLAIKAKVDTIVRQNVSLTGERFGAALLGNPGTGKTTVARYYAKFLVRVGALPGDHFFESSGSALANDGVSACKAHIDKILEEGGGVFFIDEAYQLVSGNSPGGKAVMDYLLAEIENLTGKVVFVLAGYHKQMEAFFAHNPGIPSRIPIRMEFQDYEDRELQQIFCQYIDKKHRGSMKFEGGTSGLYVRIVARRIGRGRGRDGFGNAREVQNKIAQIAERQAKRLKKERRTGATPDDNLLTKEDLIGPEPSSVLKNNAGWTKLQKLIGLTSVKESVQALLTGIQTNYQLELKEKPIIQYSLNRCLIGSPGTGKTSIGKLYGRILADIGLLSNGEVVVKSPADFVGNVLGGSEKNTQAILASTVGKVLIIDEAYMLASGASGDHFKAAVIDTIVAEVQSTAGEDRCVLLLGYKDKMEEMFRDVNPGLARRFPLESAFVFEDFNDAEIRCILDLKLKDIGFSATDQAKKVAMDVIQRARNRPNFGNAGEVDIILDRAKALHQKHSTANKIKQFGNFEAIDFDPDFDRGERAATQLSSLFQDVVGCEELIEQFRGYQITAANLKSLGMDPREQLPFNFLFKGPPGTGKTTTAAKMGKIFYDMGFLSQAKVEECSATDLIGQYVGHTGPKVQKLMEKAMGKVLFIDEAYRLAEGGFATEAMDELVDCLTKPKFVQKLVVILAGYDKDIDRLMSMNPGLTSRFPETIMFKHLEPDKCLELLVKVFADLKKRKNAPLDLSVIDPPTQELQKQLLEFFSKLSVLESWGNARDVKSLAKSMFKDLISKATPPITSLVLTNEIIIDVMKTMLDERSRRNAAVGTARFPNRLPRRSMPPSELQQQKPPTNVPQGPSDTGVETKKREDSPQQKEEKPKPAIEPEDPLDAIFKAKRDPGVSDAIWEQLERDKHAMVAKEREFRHLQEQKRKEEEDIIAMIRAEKAAADEEERLKREQARITAELERRRRDEELAAIERERQKEMERQKKLRRLGPCPMGYRWIKQSSGYRCAGGSHTLSDSDIDAFCR</sequence>
<feature type="coiled-coil region" evidence="5">
    <location>
        <begin position="2197"/>
        <end position="2282"/>
    </location>
</feature>
<evidence type="ECO:0000313" key="9">
    <source>
        <dbReference type="Proteomes" id="UP000249757"/>
    </source>
</evidence>
<organism evidence="8 9">
    <name type="scientific">Pyrenophora tritici-repentis</name>
    <dbReference type="NCBI Taxonomy" id="45151"/>
    <lineage>
        <taxon>Eukaryota</taxon>
        <taxon>Fungi</taxon>
        <taxon>Dikarya</taxon>
        <taxon>Ascomycota</taxon>
        <taxon>Pezizomycotina</taxon>
        <taxon>Dothideomycetes</taxon>
        <taxon>Pleosporomycetidae</taxon>
        <taxon>Pleosporales</taxon>
        <taxon>Pleosporineae</taxon>
        <taxon>Pleosporaceae</taxon>
        <taxon>Pyrenophora</taxon>
    </lineage>
</organism>
<dbReference type="FunFam" id="3.40.50.300:FF:001660">
    <property type="entry name" value="NF-X1 finger and helicase protein, putative"/>
    <property type="match status" value="1"/>
</dbReference>
<dbReference type="GO" id="GO:0004386">
    <property type="term" value="F:helicase activity"/>
    <property type="evidence" value="ECO:0007669"/>
    <property type="project" value="InterPro"/>
</dbReference>
<dbReference type="InterPro" id="IPR027417">
    <property type="entry name" value="P-loop_NTPase"/>
</dbReference>
<feature type="compositionally biased region" description="Polar residues" evidence="6">
    <location>
        <begin position="2132"/>
        <end position="2147"/>
    </location>
</feature>
<dbReference type="InterPro" id="IPR003593">
    <property type="entry name" value="AAA+_ATPase"/>
</dbReference>
<dbReference type="InterPro" id="IPR003959">
    <property type="entry name" value="ATPase_AAA_core"/>
</dbReference>
<dbReference type="EMBL" id="NRDI02000015">
    <property type="protein sequence ID" value="KAI1510956.1"/>
    <property type="molecule type" value="Genomic_DNA"/>
</dbReference>
<keyword evidence="9" id="KW-1185">Reference proteome</keyword>
<name>A0A2W1D4Q5_9PLEO</name>
<dbReference type="Gene3D" id="3.40.50.300">
    <property type="entry name" value="P-loop containing nucleotide triphosphate hydrolases"/>
    <property type="match status" value="6"/>
</dbReference>
<dbReference type="Pfam" id="PF00004">
    <property type="entry name" value="AAA"/>
    <property type="match status" value="3"/>
</dbReference>
<dbReference type="Pfam" id="PF13086">
    <property type="entry name" value="AAA_11"/>
    <property type="match status" value="1"/>
</dbReference>
<gene>
    <name evidence="8" type="ORF">Ptr86124_010077</name>
</gene>
<comment type="caution">
    <text evidence="8">The sequence shown here is derived from an EMBL/GenBank/DDBJ whole genome shotgun (WGS) entry which is preliminary data.</text>
</comment>
<dbReference type="InterPro" id="IPR041677">
    <property type="entry name" value="DNA2/NAM7_AAA_11"/>
</dbReference>
<keyword evidence="5" id="KW-0175">Coiled coil</keyword>
<dbReference type="GO" id="GO:0016887">
    <property type="term" value="F:ATP hydrolysis activity"/>
    <property type="evidence" value="ECO:0007669"/>
    <property type="project" value="InterPro"/>
</dbReference>
<protein>
    <submittedName>
        <fullName evidence="8">AAA domain containing protein</fullName>
    </submittedName>
</protein>
<evidence type="ECO:0000256" key="1">
    <source>
        <dbReference type="ARBA" id="ARBA00010378"/>
    </source>
</evidence>
<dbReference type="CDD" id="cd17936">
    <property type="entry name" value="EEXXEc_NFX1"/>
    <property type="match status" value="1"/>
</dbReference>
<dbReference type="CDD" id="cd00009">
    <property type="entry name" value="AAA"/>
    <property type="match status" value="2"/>
</dbReference>
<evidence type="ECO:0000259" key="7">
    <source>
        <dbReference type="SMART" id="SM00382"/>
    </source>
</evidence>
<feature type="domain" description="AAA+ ATPase" evidence="7">
    <location>
        <begin position="475"/>
        <end position="838"/>
    </location>
</feature>
<feature type="compositionally biased region" description="Low complexity" evidence="6">
    <location>
        <begin position="1221"/>
        <end position="1250"/>
    </location>
</feature>
<evidence type="ECO:0000256" key="2">
    <source>
        <dbReference type="ARBA" id="ARBA00022741"/>
    </source>
</evidence>
<feature type="domain" description="AAA+ ATPase" evidence="7">
    <location>
        <begin position="1600"/>
        <end position="1743"/>
    </location>
</feature>
<dbReference type="SUPFAM" id="SSF52540">
    <property type="entry name" value="P-loop containing nucleoside triphosphate hydrolases"/>
    <property type="match status" value="4"/>
</dbReference>
<dbReference type="PRINTS" id="PR00819">
    <property type="entry name" value="CBXCFQXSUPER"/>
</dbReference>
<evidence type="ECO:0000313" key="8">
    <source>
        <dbReference type="EMBL" id="KAI1510956.1"/>
    </source>
</evidence>
<dbReference type="FunFam" id="1.10.8.60:FF:000160">
    <property type="entry name" value="WGS project CABT00000000 data, contig 2.55"/>
    <property type="match status" value="1"/>
</dbReference>
<feature type="domain" description="AAA+ ATPase" evidence="7">
    <location>
        <begin position="1872"/>
        <end position="2009"/>
    </location>
</feature>
<proteinExistence type="inferred from homology"/>
<evidence type="ECO:0000256" key="6">
    <source>
        <dbReference type="SAM" id="MobiDB-lite"/>
    </source>
</evidence>
<dbReference type="InterPro" id="IPR041679">
    <property type="entry name" value="DNA2/NAM7-like_C"/>
</dbReference>
<feature type="compositionally biased region" description="Basic and acidic residues" evidence="6">
    <location>
        <begin position="2151"/>
        <end position="2171"/>
    </location>
</feature>
<dbReference type="OrthoDB" id="2423195at2759"/>
<keyword evidence="2" id="KW-0547">Nucleotide-binding</keyword>
<feature type="region of interest" description="Disordered" evidence="6">
    <location>
        <begin position="1201"/>
        <end position="1268"/>
    </location>
</feature>
<accession>A0A2W1D4Q5</accession>
<dbReference type="GO" id="GO:0005524">
    <property type="term" value="F:ATP binding"/>
    <property type="evidence" value="ECO:0007669"/>
    <property type="project" value="UniProtKB-KW"/>
</dbReference>
<feature type="region of interest" description="Disordered" evidence="6">
    <location>
        <begin position="1523"/>
        <end position="1543"/>
    </location>
</feature>
<reference evidence="9" key="1">
    <citation type="journal article" date="2022" name="Microb. Genom.">
        <title>A global pangenome for the wheat fungal pathogen Pyrenophora tritici-repentis and prediction of effector protein structural homology.</title>
        <authorList>
            <person name="Moolhuijzen P.M."/>
            <person name="See P.T."/>
            <person name="Shi G."/>
            <person name="Powell H.R."/>
            <person name="Cockram J."/>
            <person name="Jorgensen L.N."/>
            <person name="Benslimane H."/>
            <person name="Strelkov S.E."/>
            <person name="Turner J."/>
            <person name="Liu Z."/>
            <person name="Moffat C.S."/>
        </authorList>
    </citation>
    <scope>NUCLEOTIDE SEQUENCE [LARGE SCALE GENOMIC DNA]</scope>
</reference>
<feature type="region of interest" description="Disordered" evidence="6">
    <location>
        <begin position="2110"/>
        <end position="2176"/>
    </location>
</feature>
<dbReference type="PANTHER" id="PTHR43392:SF2">
    <property type="entry name" value="AAA-TYPE ATPASE FAMILY PROTEIN _ ANKYRIN REPEAT FAMILY PROTEIN"/>
    <property type="match status" value="1"/>
</dbReference>
<dbReference type="CDD" id="cd18808">
    <property type="entry name" value="SF1_C_Upf1"/>
    <property type="match status" value="1"/>
</dbReference>
<dbReference type="PANTHER" id="PTHR43392">
    <property type="entry name" value="AAA-TYPE ATPASE FAMILY PROTEIN / ANKYRIN REPEAT FAMILY PROTEIN"/>
    <property type="match status" value="1"/>
</dbReference>
<dbReference type="Pfam" id="PF13087">
    <property type="entry name" value="AAA_12"/>
    <property type="match status" value="1"/>
</dbReference>
<keyword evidence="3" id="KW-0378">Hydrolase</keyword>
<evidence type="ECO:0000256" key="3">
    <source>
        <dbReference type="ARBA" id="ARBA00022806"/>
    </source>
</evidence>
<dbReference type="CDD" id="cd06008">
    <property type="entry name" value="NF-X1-zinc-finger"/>
    <property type="match status" value="1"/>
</dbReference>
<keyword evidence="4" id="KW-0067">ATP-binding</keyword>
<dbReference type="FunFam" id="1.10.8.60:FF:000159">
    <property type="entry name" value="p-loop containing nucleoside triphosphate hydrolase protein"/>
    <property type="match status" value="1"/>
</dbReference>
<evidence type="ECO:0000256" key="5">
    <source>
        <dbReference type="SAM" id="Coils"/>
    </source>
</evidence>
<dbReference type="Gene3D" id="1.10.8.60">
    <property type="match status" value="2"/>
</dbReference>
<dbReference type="SMART" id="SM00382">
    <property type="entry name" value="AAA"/>
    <property type="match status" value="4"/>
</dbReference>
<dbReference type="Pfam" id="PF17866">
    <property type="entry name" value="AAA_lid_6"/>
    <property type="match status" value="2"/>
</dbReference>
<dbReference type="InterPro" id="IPR050773">
    <property type="entry name" value="CbxX/CfxQ_RuBisCO_ESX"/>
</dbReference>
<dbReference type="InterPro" id="IPR047187">
    <property type="entry name" value="SF1_C_Upf1"/>
</dbReference>
<dbReference type="InterPro" id="IPR000641">
    <property type="entry name" value="CbxX/CfxQ"/>
</dbReference>
<comment type="similarity">
    <text evidence="1">Belongs to the CbxX/CfxQ family.</text>
</comment>
<keyword evidence="3" id="KW-0347">Helicase</keyword>
<evidence type="ECO:0000256" key="4">
    <source>
        <dbReference type="ARBA" id="ARBA00022840"/>
    </source>
</evidence>